<evidence type="ECO:0008006" key="3">
    <source>
        <dbReference type="Google" id="ProtNLM"/>
    </source>
</evidence>
<dbReference type="InterPro" id="IPR007995">
    <property type="entry name" value="DUF742"/>
</dbReference>
<name>A0A101RLF0_9ACTN</name>
<dbReference type="RefSeq" id="WP_059211250.1">
    <property type="nucleotide sequence ID" value="NZ_KQ948679.1"/>
</dbReference>
<dbReference type="Proteomes" id="UP000053669">
    <property type="component" value="Unassembled WGS sequence"/>
</dbReference>
<protein>
    <recommendedName>
        <fullName evidence="3">Multi-component regulatory system-8</fullName>
    </recommendedName>
</protein>
<comment type="caution">
    <text evidence="1">The sequence shown here is derived from an EMBL/GenBank/DDBJ whole genome shotgun (WGS) entry which is preliminary data.</text>
</comment>
<dbReference type="AlphaFoldDB" id="A0A101RLF0"/>
<dbReference type="EMBL" id="LMWU01000067">
    <property type="protein sequence ID" value="KUN57792.1"/>
    <property type="molecule type" value="Genomic_DNA"/>
</dbReference>
<dbReference type="STRING" id="58343.AQJ46_45545"/>
<proteinExistence type="predicted"/>
<organism evidence="1 2">
    <name type="scientific">Streptomyces canus</name>
    <dbReference type="NCBI Taxonomy" id="58343"/>
    <lineage>
        <taxon>Bacteria</taxon>
        <taxon>Bacillati</taxon>
        <taxon>Actinomycetota</taxon>
        <taxon>Actinomycetes</taxon>
        <taxon>Kitasatosporales</taxon>
        <taxon>Streptomycetaceae</taxon>
        <taxon>Streptomyces</taxon>
        <taxon>Streptomyces aurantiacus group</taxon>
    </lineage>
</organism>
<dbReference type="PANTHER" id="PTHR36221:SF1">
    <property type="entry name" value="DUF742 DOMAIN-CONTAINING PROTEIN"/>
    <property type="match status" value="1"/>
</dbReference>
<sequence>MTARRRGGDRLVATYVVTGGRSSPTRNTLDQITLISLSSSAPYLSRSDLNEEQNKILGHLARGAQSVIELGAFLHLPLAVIRVLLCDLIESGHIAASGRRITDGPAEGPDRNTLEAVLAGLHRL</sequence>
<accession>A0A101RLF0</accession>
<gene>
    <name evidence="1" type="ORF">AQJ46_45545</name>
</gene>
<dbReference type="Pfam" id="PF05331">
    <property type="entry name" value="DUF742"/>
    <property type="match status" value="1"/>
</dbReference>
<reference evidence="1 2" key="1">
    <citation type="submission" date="2015-10" db="EMBL/GenBank/DDBJ databases">
        <title>Draft genome sequence of Streptomyces canus DSM 40017, type strain for the species Streptomyces canus.</title>
        <authorList>
            <person name="Ruckert C."/>
            <person name="Winkler A."/>
            <person name="Kalinowski J."/>
            <person name="Kampfer P."/>
            <person name="Glaeser S."/>
        </authorList>
    </citation>
    <scope>NUCLEOTIDE SEQUENCE [LARGE SCALE GENOMIC DNA]</scope>
    <source>
        <strain evidence="1 2">DSM 40017</strain>
    </source>
</reference>
<evidence type="ECO:0000313" key="1">
    <source>
        <dbReference type="EMBL" id="KUN57792.1"/>
    </source>
</evidence>
<dbReference type="PANTHER" id="PTHR36221">
    <property type="entry name" value="DUF742 DOMAIN-CONTAINING PROTEIN"/>
    <property type="match status" value="1"/>
</dbReference>
<evidence type="ECO:0000313" key="2">
    <source>
        <dbReference type="Proteomes" id="UP000053669"/>
    </source>
</evidence>